<dbReference type="AlphaFoldDB" id="A0AAD2E1F2"/>
<dbReference type="GO" id="GO:0015184">
    <property type="term" value="F:L-cystine transmembrane transporter activity"/>
    <property type="evidence" value="ECO:0007669"/>
    <property type="project" value="TreeGrafter"/>
</dbReference>
<dbReference type="Proteomes" id="UP000834106">
    <property type="component" value="Chromosome 11"/>
</dbReference>
<sequence length="119" mass="13444">MTPASAPRHPSLSVRPSIPVFPKFLCDSWMFLSWFEYIYINDGADVVALARDYVSSSVQRQYHQKFGLNEMIPVAANDVAFSIHAVLLTAFTLFQVVIYDLCALLVMAGKLLQDILNFR</sequence>
<organism evidence="2 3">
    <name type="scientific">Fraxinus pennsylvanica</name>
    <dbReference type="NCBI Taxonomy" id="56036"/>
    <lineage>
        <taxon>Eukaryota</taxon>
        <taxon>Viridiplantae</taxon>
        <taxon>Streptophyta</taxon>
        <taxon>Embryophyta</taxon>
        <taxon>Tracheophyta</taxon>
        <taxon>Spermatophyta</taxon>
        <taxon>Magnoliopsida</taxon>
        <taxon>eudicotyledons</taxon>
        <taxon>Gunneridae</taxon>
        <taxon>Pentapetalae</taxon>
        <taxon>asterids</taxon>
        <taxon>lamiids</taxon>
        <taxon>Lamiales</taxon>
        <taxon>Oleaceae</taxon>
        <taxon>Oleeae</taxon>
        <taxon>Fraxinus</taxon>
    </lineage>
</organism>
<evidence type="ECO:0000313" key="3">
    <source>
        <dbReference type="Proteomes" id="UP000834106"/>
    </source>
</evidence>
<dbReference type="GO" id="GO:0005774">
    <property type="term" value="C:vacuolar membrane"/>
    <property type="evidence" value="ECO:0007669"/>
    <property type="project" value="TreeGrafter"/>
</dbReference>
<accession>A0AAD2E1F2</accession>
<feature type="transmembrane region" description="Helical" evidence="1">
    <location>
        <begin position="81"/>
        <end position="109"/>
    </location>
</feature>
<evidence type="ECO:0000256" key="1">
    <source>
        <dbReference type="SAM" id="Phobius"/>
    </source>
</evidence>
<name>A0AAD2E1F2_9LAMI</name>
<keyword evidence="1" id="KW-0812">Transmembrane</keyword>
<protein>
    <submittedName>
        <fullName evidence="2">Uncharacterized protein</fullName>
    </submittedName>
</protein>
<dbReference type="PANTHER" id="PTHR13131:SF5">
    <property type="entry name" value="CYSTINOSIN"/>
    <property type="match status" value="1"/>
</dbReference>
<dbReference type="PANTHER" id="PTHR13131">
    <property type="entry name" value="CYSTINOSIN"/>
    <property type="match status" value="1"/>
</dbReference>
<keyword evidence="1" id="KW-0472">Membrane</keyword>
<dbReference type="EMBL" id="OU503046">
    <property type="protein sequence ID" value="CAI9771265.1"/>
    <property type="molecule type" value="Genomic_DNA"/>
</dbReference>
<keyword evidence="3" id="KW-1185">Reference proteome</keyword>
<reference evidence="2" key="1">
    <citation type="submission" date="2023-05" db="EMBL/GenBank/DDBJ databases">
        <authorList>
            <person name="Huff M."/>
        </authorList>
    </citation>
    <scope>NUCLEOTIDE SEQUENCE</scope>
</reference>
<evidence type="ECO:0000313" key="2">
    <source>
        <dbReference type="EMBL" id="CAI9771265.1"/>
    </source>
</evidence>
<gene>
    <name evidence="2" type="ORF">FPE_LOCUS18695</name>
</gene>
<dbReference type="InterPro" id="IPR005282">
    <property type="entry name" value="LC_transporter"/>
</dbReference>
<keyword evidence="1" id="KW-1133">Transmembrane helix</keyword>
<proteinExistence type="predicted"/>